<organism evidence="1 2">
    <name type="scientific">Manihot esculenta</name>
    <name type="common">Cassava</name>
    <name type="synonym">Jatropha manihot</name>
    <dbReference type="NCBI Taxonomy" id="3983"/>
    <lineage>
        <taxon>Eukaryota</taxon>
        <taxon>Viridiplantae</taxon>
        <taxon>Streptophyta</taxon>
        <taxon>Embryophyta</taxon>
        <taxon>Tracheophyta</taxon>
        <taxon>Spermatophyta</taxon>
        <taxon>Magnoliopsida</taxon>
        <taxon>eudicotyledons</taxon>
        <taxon>Gunneridae</taxon>
        <taxon>Pentapetalae</taxon>
        <taxon>rosids</taxon>
        <taxon>fabids</taxon>
        <taxon>Malpighiales</taxon>
        <taxon>Euphorbiaceae</taxon>
        <taxon>Crotonoideae</taxon>
        <taxon>Manihoteae</taxon>
        <taxon>Manihot</taxon>
    </lineage>
</organism>
<dbReference type="Proteomes" id="UP000091857">
    <property type="component" value="Chromosome 17"/>
</dbReference>
<protein>
    <submittedName>
        <fullName evidence="1">Uncharacterized protein</fullName>
    </submittedName>
</protein>
<sequence>MSFLRSVPALLRRFLCSSLVVRCCSSPRPRSLQLEEMMWASVRRKVLSGSSTTYLVLEQSLPGTCFMAPLSRSYSNPLKVVIMLDVFGSLCILCLVCLLHFCIMACIMCNVNSC</sequence>
<evidence type="ECO:0000313" key="2">
    <source>
        <dbReference type="Proteomes" id="UP000091857"/>
    </source>
</evidence>
<reference evidence="2" key="1">
    <citation type="journal article" date="2016" name="Nat. Biotechnol.">
        <title>Sequencing wild and cultivated cassava and related species reveals extensive interspecific hybridization and genetic diversity.</title>
        <authorList>
            <person name="Bredeson J.V."/>
            <person name="Lyons J.B."/>
            <person name="Prochnik S.E."/>
            <person name="Wu G.A."/>
            <person name="Ha C.M."/>
            <person name="Edsinger-Gonzales E."/>
            <person name="Grimwood J."/>
            <person name="Schmutz J."/>
            <person name="Rabbi I.Y."/>
            <person name="Egesi C."/>
            <person name="Nauluvula P."/>
            <person name="Lebot V."/>
            <person name="Ndunguru J."/>
            <person name="Mkamilo G."/>
            <person name="Bart R.S."/>
            <person name="Setter T.L."/>
            <person name="Gleadow R.M."/>
            <person name="Kulakow P."/>
            <person name="Ferguson M.E."/>
            <person name="Rounsley S."/>
            <person name="Rokhsar D.S."/>
        </authorList>
    </citation>
    <scope>NUCLEOTIDE SEQUENCE [LARGE SCALE GENOMIC DNA]</scope>
    <source>
        <strain evidence="2">cv. AM560-2</strain>
    </source>
</reference>
<name>A0ACB7G5Y5_MANES</name>
<comment type="caution">
    <text evidence="1">The sequence shown here is derived from an EMBL/GenBank/DDBJ whole genome shotgun (WGS) entry which is preliminary data.</text>
</comment>
<evidence type="ECO:0000313" key="1">
    <source>
        <dbReference type="EMBL" id="KAG8634121.1"/>
    </source>
</evidence>
<keyword evidence="2" id="KW-1185">Reference proteome</keyword>
<proteinExistence type="predicted"/>
<gene>
    <name evidence="1" type="ORF">MANES_17G014150v8</name>
</gene>
<accession>A0ACB7G5Y5</accession>
<dbReference type="EMBL" id="CM004403">
    <property type="protein sequence ID" value="KAG8634121.1"/>
    <property type="molecule type" value="Genomic_DNA"/>
</dbReference>